<dbReference type="GO" id="GO:0005739">
    <property type="term" value="C:mitochondrion"/>
    <property type="evidence" value="ECO:0007669"/>
    <property type="project" value="UniProtKB-SubCell"/>
</dbReference>
<comment type="function">
    <text evidence="9">Catalyzes the radical-mediated insertion of two sulfur atoms into the C-6 and C-8 positions of the octanoyl moiety bound to the lipoyl domains of lipoate-dependent enzymes, thereby converting the octanoylated domains into lipoylated derivatives.</text>
</comment>
<dbReference type="EMBL" id="JBGFUD010012671">
    <property type="protein sequence ID" value="MFH4983530.1"/>
    <property type="molecule type" value="Genomic_DNA"/>
</dbReference>
<dbReference type="Pfam" id="PF04055">
    <property type="entry name" value="Radical_SAM"/>
    <property type="match status" value="1"/>
</dbReference>
<dbReference type="InterPro" id="IPR003698">
    <property type="entry name" value="Lipoyl_synth"/>
</dbReference>
<keyword evidence="3 9" id="KW-0808">Transferase</keyword>
<dbReference type="HAMAP" id="MF_00206">
    <property type="entry name" value="Lipoyl_synth"/>
    <property type="match status" value="1"/>
</dbReference>
<dbReference type="GO" id="GO:0009249">
    <property type="term" value="P:protein lipoylation"/>
    <property type="evidence" value="ECO:0007669"/>
    <property type="project" value="UniProtKB-UniRule"/>
</dbReference>
<dbReference type="PROSITE" id="PS51918">
    <property type="entry name" value="RADICAL_SAM"/>
    <property type="match status" value="1"/>
</dbReference>
<dbReference type="SMART" id="SM00729">
    <property type="entry name" value="Elp3"/>
    <property type="match status" value="1"/>
</dbReference>
<dbReference type="CDD" id="cd01335">
    <property type="entry name" value="Radical_SAM"/>
    <property type="match status" value="1"/>
</dbReference>
<feature type="binding site" evidence="9">
    <location>
        <position position="96"/>
    </location>
    <ligand>
        <name>[4Fe-4S] cluster</name>
        <dbReference type="ChEBI" id="CHEBI:49883"/>
        <label>1</label>
    </ligand>
</feature>
<dbReference type="FunFam" id="3.20.20.70:FF:000036">
    <property type="entry name" value="Lipoyl synthase, mitochondrial"/>
    <property type="match status" value="1"/>
</dbReference>
<dbReference type="Pfam" id="PF16881">
    <property type="entry name" value="LIAS_N"/>
    <property type="match status" value="1"/>
</dbReference>
<keyword evidence="5 9" id="KW-0479">Metal-binding</keyword>
<feature type="domain" description="Radical SAM core" evidence="10">
    <location>
        <begin position="112"/>
        <end position="331"/>
    </location>
</feature>
<dbReference type="SFLD" id="SFLDS00029">
    <property type="entry name" value="Radical_SAM"/>
    <property type="match status" value="1"/>
</dbReference>
<dbReference type="InterPro" id="IPR007197">
    <property type="entry name" value="rSAM"/>
</dbReference>
<feature type="binding site" evidence="9">
    <location>
        <position position="127"/>
    </location>
    <ligand>
        <name>[4Fe-4S] cluster</name>
        <dbReference type="ChEBI" id="CHEBI:49883"/>
        <label>2</label>
        <note>4Fe-4S-S-AdoMet</note>
    </ligand>
</feature>
<dbReference type="SFLD" id="SFLDG01058">
    <property type="entry name" value="lipoyl_synthase_like"/>
    <property type="match status" value="1"/>
</dbReference>
<sequence>MLKFVSIQSSTVLRESLCRYSTKRAILPDGPSLSDFISSDSAKEAVSKYEGRLKLEKGGKRLRLPPWLKRGVAPVDDENYSNLKKQMKGYRLATVCQEARCPNIGECWRGSHGSPATATIMLMGDTCTRGCRFCSVKTSLRPPSLDPEEPVKTAEAVSAWGVGYVVLTSVDRDDLPDGGAAHIAETVKELKKAKKSILIECLVPDFGGLLSSVETVVTSGLEVYAHNIETVRRLTPWVRDPRAKYDQSMLCLEHAKRVNPKVITKSSIMLGLGETEDEILEAMKDLRKIGVEALTLGQYMQPTKRHLLVKEWVTPEKFEEWRKVGDELGFIYTASGPLVRSSYKAGEYFIANVIKRRQMGQKVI</sequence>
<dbReference type="PIRSF" id="PIRSF005963">
    <property type="entry name" value="Lipoyl_synth"/>
    <property type="match status" value="1"/>
</dbReference>
<evidence type="ECO:0000256" key="5">
    <source>
        <dbReference type="ARBA" id="ARBA00022723"/>
    </source>
</evidence>
<keyword evidence="2 9" id="KW-0004">4Fe-4S</keyword>
<comment type="caution">
    <text evidence="11">The sequence shown here is derived from an EMBL/GenBank/DDBJ whole genome shotgun (WGS) entry which is preliminary data.</text>
</comment>
<evidence type="ECO:0000259" key="10">
    <source>
        <dbReference type="PROSITE" id="PS51918"/>
    </source>
</evidence>
<accession>A0ABD6EVL1</accession>
<dbReference type="GO" id="GO:0046872">
    <property type="term" value="F:metal ion binding"/>
    <property type="evidence" value="ECO:0007669"/>
    <property type="project" value="UniProtKB-KW"/>
</dbReference>
<dbReference type="NCBIfam" id="NF009544">
    <property type="entry name" value="PRK12928.1"/>
    <property type="match status" value="1"/>
</dbReference>
<keyword evidence="4 9" id="KW-0949">S-adenosyl-L-methionine</keyword>
<dbReference type="InterPro" id="IPR031691">
    <property type="entry name" value="LIAS_N"/>
</dbReference>
<evidence type="ECO:0000256" key="4">
    <source>
        <dbReference type="ARBA" id="ARBA00022691"/>
    </source>
</evidence>
<keyword evidence="9" id="KW-0496">Mitochondrion</keyword>
<comment type="catalytic activity">
    <reaction evidence="8 9">
        <text>[[Fe-S] cluster scaffold protein carrying a second [4Fe-4S](2+) cluster] + N(6)-octanoyl-L-lysyl-[protein] + 2 oxidized [2Fe-2S]-[ferredoxin] + 2 S-adenosyl-L-methionine + 4 H(+) = [[Fe-S] cluster scaffold protein] + N(6)-[(R)-dihydrolipoyl]-L-lysyl-[protein] + 4 Fe(3+) + 2 hydrogen sulfide + 2 5'-deoxyadenosine + 2 L-methionine + 2 reduced [2Fe-2S]-[ferredoxin]</text>
        <dbReference type="Rhea" id="RHEA:16585"/>
        <dbReference type="Rhea" id="RHEA-COMP:9928"/>
        <dbReference type="Rhea" id="RHEA-COMP:10000"/>
        <dbReference type="Rhea" id="RHEA-COMP:10001"/>
        <dbReference type="Rhea" id="RHEA-COMP:10475"/>
        <dbReference type="Rhea" id="RHEA-COMP:14568"/>
        <dbReference type="Rhea" id="RHEA-COMP:14569"/>
        <dbReference type="ChEBI" id="CHEBI:15378"/>
        <dbReference type="ChEBI" id="CHEBI:17319"/>
        <dbReference type="ChEBI" id="CHEBI:29034"/>
        <dbReference type="ChEBI" id="CHEBI:29919"/>
        <dbReference type="ChEBI" id="CHEBI:33722"/>
        <dbReference type="ChEBI" id="CHEBI:33737"/>
        <dbReference type="ChEBI" id="CHEBI:33738"/>
        <dbReference type="ChEBI" id="CHEBI:57844"/>
        <dbReference type="ChEBI" id="CHEBI:59789"/>
        <dbReference type="ChEBI" id="CHEBI:78809"/>
        <dbReference type="ChEBI" id="CHEBI:83100"/>
        <dbReference type="EC" id="2.8.1.8"/>
    </reaction>
</comment>
<dbReference type="PANTHER" id="PTHR10949:SF0">
    <property type="entry name" value="LIPOYL SYNTHASE, MITOCHONDRIAL"/>
    <property type="match status" value="1"/>
</dbReference>
<dbReference type="GO" id="GO:0051539">
    <property type="term" value="F:4 iron, 4 sulfur cluster binding"/>
    <property type="evidence" value="ECO:0007669"/>
    <property type="project" value="UniProtKB-UniRule"/>
</dbReference>
<evidence type="ECO:0000313" key="12">
    <source>
        <dbReference type="Proteomes" id="UP001608902"/>
    </source>
</evidence>
<dbReference type="NCBIfam" id="TIGR00510">
    <property type="entry name" value="lipA"/>
    <property type="match status" value="1"/>
</dbReference>
<reference evidence="11 12" key="1">
    <citation type="submission" date="2024-08" db="EMBL/GenBank/DDBJ databases">
        <title>Gnathostoma spinigerum genome.</title>
        <authorList>
            <person name="Gonzalez-Bertolin B."/>
            <person name="Monzon S."/>
            <person name="Zaballos A."/>
            <person name="Jimenez P."/>
            <person name="Dekumyoy P."/>
            <person name="Varona S."/>
            <person name="Cuesta I."/>
            <person name="Sumanam S."/>
            <person name="Adisakwattana P."/>
            <person name="Gasser R.B."/>
            <person name="Hernandez-Gonzalez A."/>
            <person name="Young N.D."/>
            <person name="Perteguer M.J."/>
        </authorList>
    </citation>
    <scope>NUCLEOTIDE SEQUENCE [LARGE SCALE GENOMIC DNA]</scope>
    <source>
        <strain evidence="11">AL3</strain>
        <tissue evidence="11">Liver</tissue>
    </source>
</reference>
<evidence type="ECO:0000256" key="8">
    <source>
        <dbReference type="ARBA" id="ARBA00047326"/>
    </source>
</evidence>
<evidence type="ECO:0000256" key="2">
    <source>
        <dbReference type="ARBA" id="ARBA00022485"/>
    </source>
</evidence>
<keyword evidence="6 9" id="KW-0408">Iron</keyword>
<dbReference type="EC" id="2.8.1.8" evidence="9"/>
<dbReference type="NCBIfam" id="NF004019">
    <property type="entry name" value="PRK05481.1"/>
    <property type="match status" value="1"/>
</dbReference>
<evidence type="ECO:0000256" key="6">
    <source>
        <dbReference type="ARBA" id="ARBA00023004"/>
    </source>
</evidence>
<dbReference type="AlphaFoldDB" id="A0ABD6EVL1"/>
<feature type="binding site" evidence="9">
    <location>
        <position position="131"/>
    </location>
    <ligand>
        <name>[4Fe-4S] cluster</name>
        <dbReference type="ChEBI" id="CHEBI:49883"/>
        <label>2</label>
        <note>4Fe-4S-S-AdoMet</note>
    </ligand>
</feature>
<evidence type="ECO:0000313" key="11">
    <source>
        <dbReference type="EMBL" id="MFH4983530.1"/>
    </source>
</evidence>
<comment type="similarity">
    <text evidence="9">Belongs to the radical SAM superfamily. Lipoyl synthase family.</text>
</comment>
<feature type="binding site" evidence="9">
    <location>
        <position position="101"/>
    </location>
    <ligand>
        <name>[4Fe-4S] cluster</name>
        <dbReference type="ChEBI" id="CHEBI:49883"/>
        <label>1</label>
    </ligand>
</feature>
<evidence type="ECO:0000256" key="1">
    <source>
        <dbReference type="ARBA" id="ARBA00004173"/>
    </source>
</evidence>
<evidence type="ECO:0000256" key="3">
    <source>
        <dbReference type="ARBA" id="ARBA00022679"/>
    </source>
</evidence>
<protein>
    <recommendedName>
        <fullName evidence="9">Lipoyl synthase, mitochondrial</fullName>
        <ecNumber evidence="9">2.8.1.8</ecNumber>
    </recommendedName>
    <alternativeName>
        <fullName evidence="9">Lipoate synthase</fullName>
        <shortName evidence="9">LS</shortName>
        <shortName evidence="9">Lip-syn</shortName>
    </alternativeName>
    <alternativeName>
        <fullName evidence="9">Lipoic acid synthase</fullName>
    </alternativeName>
</protein>
<dbReference type="Proteomes" id="UP001608902">
    <property type="component" value="Unassembled WGS sequence"/>
</dbReference>
<dbReference type="PANTHER" id="PTHR10949">
    <property type="entry name" value="LIPOYL SYNTHASE"/>
    <property type="match status" value="1"/>
</dbReference>
<feature type="binding site" evidence="9">
    <location>
        <position position="342"/>
    </location>
    <ligand>
        <name>[4Fe-4S] cluster</name>
        <dbReference type="ChEBI" id="CHEBI:49883"/>
        <label>1</label>
    </ligand>
</feature>
<dbReference type="InterPro" id="IPR013785">
    <property type="entry name" value="Aldolase_TIM"/>
</dbReference>
<dbReference type="SFLD" id="SFLDF00271">
    <property type="entry name" value="lipoyl_synthase"/>
    <property type="match status" value="1"/>
</dbReference>
<feature type="binding site" evidence="9">
    <location>
        <position position="134"/>
    </location>
    <ligand>
        <name>[4Fe-4S] cluster</name>
        <dbReference type="ChEBI" id="CHEBI:49883"/>
        <label>2</label>
        <note>4Fe-4S-S-AdoMet</note>
    </ligand>
</feature>
<evidence type="ECO:0000256" key="9">
    <source>
        <dbReference type="HAMAP-Rule" id="MF_03123"/>
    </source>
</evidence>
<evidence type="ECO:0000256" key="7">
    <source>
        <dbReference type="ARBA" id="ARBA00023014"/>
    </source>
</evidence>
<organism evidence="11 12">
    <name type="scientific">Gnathostoma spinigerum</name>
    <dbReference type="NCBI Taxonomy" id="75299"/>
    <lineage>
        <taxon>Eukaryota</taxon>
        <taxon>Metazoa</taxon>
        <taxon>Ecdysozoa</taxon>
        <taxon>Nematoda</taxon>
        <taxon>Chromadorea</taxon>
        <taxon>Rhabditida</taxon>
        <taxon>Spirurina</taxon>
        <taxon>Gnathostomatomorpha</taxon>
        <taxon>Gnathostomatoidea</taxon>
        <taxon>Gnathostomatidae</taxon>
        <taxon>Gnathostoma</taxon>
    </lineage>
</organism>
<dbReference type="SUPFAM" id="SSF102114">
    <property type="entry name" value="Radical SAM enzymes"/>
    <property type="match status" value="1"/>
</dbReference>
<dbReference type="InterPro" id="IPR006638">
    <property type="entry name" value="Elp3/MiaA/NifB-like_rSAM"/>
</dbReference>
<keyword evidence="12" id="KW-1185">Reference proteome</keyword>
<dbReference type="InterPro" id="IPR058240">
    <property type="entry name" value="rSAM_sf"/>
</dbReference>
<dbReference type="Gene3D" id="3.20.20.70">
    <property type="entry name" value="Aldolase class I"/>
    <property type="match status" value="1"/>
</dbReference>
<comment type="pathway">
    <text evidence="9">Protein modification; protein lipoylation via endogenous pathway; protein N(6)-(lipoyl)lysine from octanoyl-[acyl-carrier-protein]: step 2/2.</text>
</comment>
<feature type="binding site" evidence="9">
    <location>
        <position position="107"/>
    </location>
    <ligand>
        <name>[4Fe-4S] cluster</name>
        <dbReference type="ChEBI" id="CHEBI:49883"/>
        <label>1</label>
    </ligand>
</feature>
<proteinExistence type="inferred from homology"/>
<name>A0ABD6EVL1_9BILA</name>
<comment type="cofactor">
    <cofactor evidence="9">
        <name>[4Fe-4S] cluster</name>
        <dbReference type="ChEBI" id="CHEBI:49883"/>
    </cofactor>
    <text evidence="9">Binds 2 [4Fe-4S] clusters per subunit. One cluster is coordinated with 3 cysteines and an exchangeable S-adenosyl-L-methionine.</text>
</comment>
<keyword evidence="7 9" id="KW-0411">Iron-sulfur</keyword>
<comment type="subcellular location">
    <subcellularLocation>
        <location evidence="1 9">Mitochondrion</location>
    </subcellularLocation>
</comment>
<gene>
    <name evidence="11" type="ORF">AB6A40_010239</name>
</gene>
<dbReference type="GO" id="GO:0016992">
    <property type="term" value="F:lipoate synthase activity"/>
    <property type="evidence" value="ECO:0007669"/>
    <property type="project" value="UniProtKB-UniRule"/>
</dbReference>